<dbReference type="KEGG" id="plei:Q9312_15680"/>
<feature type="transmembrane region" description="Helical" evidence="1">
    <location>
        <begin position="101"/>
        <end position="132"/>
    </location>
</feature>
<organism evidence="2 3">
    <name type="scientific">Pleionea litopenaei</name>
    <dbReference type="NCBI Taxonomy" id="3070815"/>
    <lineage>
        <taxon>Bacteria</taxon>
        <taxon>Pseudomonadati</taxon>
        <taxon>Pseudomonadota</taxon>
        <taxon>Gammaproteobacteria</taxon>
        <taxon>Oceanospirillales</taxon>
        <taxon>Pleioneaceae</taxon>
        <taxon>Pleionea</taxon>
    </lineage>
</organism>
<keyword evidence="1" id="KW-1133">Transmembrane helix</keyword>
<keyword evidence="3" id="KW-1185">Reference proteome</keyword>
<sequence length="152" mass="16456">MEMSDQDAMALMASLGAVFFVILAVFIAIFCLFLYSLHKVLANAGEENRGMQPGLVWLNLIPVFNWGWMIYTVIKVAEAINNKHKAHGITDPGNGAKTVGLIYSISVLCGLIPIIGIIAPFVALISWIIYWVKISGYNSSLPQLQGSADAAA</sequence>
<dbReference type="RefSeq" id="WP_309201807.1">
    <property type="nucleotide sequence ID" value="NZ_CP133548.1"/>
</dbReference>
<dbReference type="Proteomes" id="UP001239782">
    <property type="component" value="Chromosome"/>
</dbReference>
<dbReference type="EMBL" id="CP133548">
    <property type="protein sequence ID" value="WMS86662.1"/>
    <property type="molecule type" value="Genomic_DNA"/>
</dbReference>
<dbReference type="AlphaFoldDB" id="A0AA51X5X6"/>
<proteinExistence type="predicted"/>
<reference evidence="2 3" key="1">
    <citation type="submission" date="2023-08" db="EMBL/GenBank/DDBJ databases">
        <title>Pleionea litopenaei sp. nov., isolated from stomach of juvenile Litopenaeus vannamei.</title>
        <authorList>
            <person name="Rho A.M."/>
            <person name="Hwang C.Y."/>
        </authorList>
    </citation>
    <scope>NUCLEOTIDE SEQUENCE [LARGE SCALE GENOMIC DNA]</scope>
    <source>
        <strain evidence="2 3">HL-JVS1</strain>
    </source>
</reference>
<evidence type="ECO:0000313" key="3">
    <source>
        <dbReference type="Proteomes" id="UP001239782"/>
    </source>
</evidence>
<gene>
    <name evidence="2" type="ORF">Q9312_15680</name>
</gene>
<evidence type="ECO:0000313" key="2">
    <source>
        <dbReference type="EMBL" id="WMS86662.1"/>
    </source>
</evidence>
<keyword evidence="1" id="KW-0472">Membrane</keyword>
<protein>
    <recommendedName>
        <fullName evidence="4">DUF4328 domain-containing protein</fullName>
    </recommendedName>
</protein>
<feature type="transmembrane region" description="Helical" evidence="1">
    <location>
        <begin position="12"/>
        <end position="35"/>
    </location>
</feature>
<accession>A0AA51X5X6</accession>
<evidence type="ECO:0000256" key="1">
    <source>
        <dbReference type="SAM" id="Phobius"/>
    </source>
</evidence>
<feature type="transmembrane region" description="Helical" evidence="1">
    <location>
        <begin position="55"/>
        <end position="74"/>
    </location>
</feature>
<evidence type="ECO:0008006" key="4">
    <source>
        <dbReference type="Google" id="ProtNLM"/>
    </source>
</evidence>
<keyword evidence="1" id="KW-0812">Transmembrane</keyword>
<name>A0AA51X5X6_9GAMM</name>